<dbReference type="GO" id="GO:0043565">
    <property type="term" value="F:sequence-specific DNA binding"/>
    <property type="evidence" value="ECO:0007669"/>
    <property type="project" value="InterPro"/>
</dbReference>
<name>A0A9D1Q1G0_9FIRM</name>
<evidence type="ECO:0000313" key="7">
    <source>
        <dbReference type="EMBL" id="HIW02564.1"/>
    </source>
</evidence>
<dbReference type="EMBL" id="DXHS01000070">
    <property type="protein sequence ID" value="HIW02564.1"/>
    <property type="molecule type" value="Genomic_DNA"/>
</dbReference>
<keyword evidence="2" id="KW-0238">DNA-binding</keyword>
<dbReference type="SUPFAM" id="SSF46689">
    <property type="entry name" value="Homeodomain-like"/>
    <property type="match status" value="2"/>
</dbReference>
<reference evidence="7" key="2">
    <citation type="submission" date="2021-04" db="EMBL/GenBank/DDBJ databases">
        <authorList>
            <person name="Gilroy R."/>
        </authorList>
    </citation>
    <scope>NUCLEOTIDE SEQUENCE</scope>
    <source>
        <strain evidence="7">12435</strain>
    </source>
</reference>
<dbReference type="InterPro" id="IPR050204">
    <property type="entry name" value="AraC_XylS_family_regulators"/>
</dbReference>
<evidence type="ECO:0000256" key="1">
    <source>
        <dbReference type="ARBA" id="ARBA00023015"/>
    </source>
</evidence>
<dbReference type="Proteomes" id="UP000823990">
    <property type="component" value="Unassembled WGS sequence"/>
</dbReference>
<keyword evidence="3" id="KW-0010">Activator</keyword>
<dbReference type="Pfam" id="PF12833">
    <property type="entry name" value="HTH_18"/>
    <property type="match status" value="1"/>
</dbReference>
<evidence type="ECO:0000256" key="2">
    <source>
        <dbReference type="ARBA" id="ARBA00023125"/>
    </source>
</evidence>
<feature type="domain" description="HTH araC/xylS-type" evidence="6">
    <location>
        <begin position="158"/>
        <end position="260"/>
    </location>
</feature>
<keyword evidence="1" id="KW-0805">Transcription regulation</keyword>
<dbReference type="PROSITE" id="PS00041">
    <property type="entry name" value="HTH_ARAC_FAMILY_1"/>
    <property type="match status" value="1"/>
</dbReference>
<evidence type="ECO:0000259" key="6">
    <source>
        <dbReference type="PROSITE" id="PS01124"/>
    </source>
</evidence>
<proteinExistence type="predicted"/>
<evidence type="ECO:0000256" key="3">
    <source>
        <dbReference type="ARBA" id="ARBA00023159"/>
    </source>
</evidence>
<evidence type="ECO:0000256" key="4">
    <source>
        <dbReference type="ARBA" id="ARBA00023163"/>
    </source>
</evidence>
<dbReference type="InterPro" id="IPR018060">
    <property type="entry name" value="HTH_AraC"/>
</dbReference>
<dbReference type="Pfam" id="PF02311">
    <property type="entry name" value="AraC_binding"/>
    <property type="match status" value="1"/>
</dbReference>
<dbReference type="PANTHER" id="PTHR46796">
    <property type="entry name" value="HTH-TYPE TRANSCRIPTIONAL ACTIVATOR RHAS-RELATED"/>
    <property type="match status" value="1"/>
</dbReference>
<dbReference type="PROSITE" id="PS01124">
    <property type="entry name" value="HTH_ARAC_FAMILY_2"/>
    <property type="match status" value="1"/>
</dbReference>
<reference evidence="7" key="1">
    <citation type="journal article" date="2021" name="PeerJ">
        <title>Extensive microbial diversity within the chicken gut microbiome revealed by metagenomics and culture.</title>
        <authorList>
            <person name="Gilroy R."/>
            <person name="Ravi A."/>
            <person name="Getino M."/>
            <person name="Pursley I."/>
            <person name="Horton D.L."/>
            <person name="Alikhan N.F."/>
            <person name="Baker D."/>
            <person name="Gharbi K."/>
            <person name="Hall N."/>
            <person name="Watson M."/>
            <person name="Adriaenssens E.M."/>
            <person name="Foster-Nyarko E."/>
            <person name="Jarju S."/>
            <person name="Secka A."/>
            <person name="Antonio M."/>
            <person name="Oren A."/>
            <person name="Chaudhuri R.R."/>
            <person name="La Ragione R."/>
            <person name="Hildebrand F."/>
            <person name="Pallen M.J."/>
        </authorList>
    </citation>
    <scope>NUCLEOTIDE SEQUENCE</scope>
    <source>
        <strain evidence="7">12435</strain>
    </source>
</reference>
<dbReference type="InterPro" id="IPR014710">
    <property type="entry name" value="RmlC-like_jellyroll"/>
</dbReference>
<dbReference type="AlphaFoldDB" id="A0A9D1Q1G0"/>
<dbReference type="InterPro" id="IPR018062">
    <property type="entry name" value="HTH_AraC-typ_CS"/>
</dbReference>
<dbReference type="Gene3D" id="2.60.120.10">
    <property type="entry name" value="Jelly Rolls"/>
    <property type="match status" value="1"/>
</dbReference>
<dbReference type="InterPro" id="IPR009057">
    <property type="entry name" value="Homeodomain-like_sf"/>
</dbReference>
<gene>
    <name evidence="7" type="ORF">H9892_04420</name>
</gene>
<dbReference type="InterPro" id="IPR003313">
    <property type="entry name" value="AraC-bd"/>
</dbReference>
<dbReference type="InterPro" id="IPR037923">
    <property type="entry name" value="HTH-like"/>
</dbReference>
<evidence type="ECO:0000256" key="5">
    <source>
        <dbReference type="SAM" id="MobiDB-lite"/>
    </source>
</evidence>
<dbReference type="GO" id="GO:0003700">
    <property type="term" value="F:DNA-binding transcription factor activity"/>
    <property type="evidence" value="ECO:0007669"/>
    <property type="project" value="InterPro"/>
</dbReference>
<evidence type="ECO:0000313" key="8">
    <source>
        <dbReference type="Proteomes" id="UP000823990"/>
    </source>
</evidence>
<dbReference type="SUPFAM" id="SSF51215">
    <property type="entry name" value="Regulatory protein AraC"/>
    <property type="match status" value="1"/>
</dbReference>
<sequence length="284" mass="33193">MPAKHELRKYEGDEKVWVGKYRNSHNLLHWHYDCELIYVERGSIDVFCSGKNYTLSPGGSMFIQSGEIHYMKAREETYLLVFIFDESLMRETAGKMRLASPVLAHPDIIPEAYSHIRRELKEKKPFYAQAANALTRLLISDVLRYEKLTEQPTAEAGLKTLKKLLDDVEDKYYEYSFERACEFAGFSEAYFSRLFHKQMGMTFSQYLNNVRIRHAVEMLRREPQASMTELSIKTGFTTIRNFNRMFRAITGYSPRELPEGYRFEDRYGEGDESDPTLEGCTLVE</sequence>
<protein>
    <submittedName>
        <fullName evidence="7">AraC family transcriptional regulator</fullName>
    </submittedName>
</protein>
<dbReference type="SMART" id="SM00342">
    <property type="entry name" value="HTH_ARAC"/>
    <property type="match status" value="1"/>
</dbReference>
<keyword evidence="4" id="KW-0804">Transcription</keyword>
<comment type="caution">
    <text evidence="7">The sequence shown here is derived from an EMBL/GenBank/DDBJ whole genome shotgun (WGS) entry which is preliminary data.</text>
</comment>
<feature type="region of interest" description="Disordered" evidence="5">
    <location>
        <begin position="265"/>
        <end position="284"/>
    </location>
</feature>
<dbReference type="Gene3D" id="1.10.10.60">
    <property type="entry name" value="Homeodomain-like"/>
    <property type="match status" value="2"/>
</dbReference>
<accession>A0A9D1Q1G0</accession>
<organism evidence="7 8">
    <name type="scientific">Candidatus Protoclostridium stercorigallinarum</name>
    <dbReference type="NCBI Taxonomy" id="2838741"/>
    <lineage>
        <taxon>Bacteria</taxon>
        <taxon>Bacillati</taxon>
        <taxon>Bacillota</taxon>
        <taxon>Clostridia</taxon>
        <taxon>Candidatus Protoclostridium</taxon>
    </lineage>
</organism>
<dbReference type="CDD" id="cd02208">
    <property type="entry name" value="cupin_RmlC-like"/>
    <property type="match status" value="1"/>
</dbReference>